<dbReference type="PANTHER" id="PTHR43221:SF2">
    <property type="entry name" value="PROTEASE HTPX HOMOLOG"/>
    <property type="match status" value="1"/>
</dbReference>
<gene>
    <name evidence="13" type="ORF">P8625_01135</name>
</gene>
<evidence type="ECO:0000256" key="6">
    <source>
        <dbReference type="ARBA" id="ARBA00022801"/>
    </source>
</evidence>
<dbReference type="Pfam" id="PF01435">
    <property type="entry name" value="Peptidase_M48"/>
    <property type="match status" value="1"/>
</dbReference>
<proteinExistence type="predicted"/>
<feature type="transmembrane region" description="Helical" evidence="11">
    <location>
        <begin position="216"/>
        <end position="236"/>
    </location>
</feature>
<dbReference type="InterPro" id="IPR001915">
    <property type="entry name" value="Peptidase_M48"/>
</dbReference>
<evidence type="ECO:0000256" key="5">
    <source>
        <dbReference type="ARBA" id="ARBA00022723"/>
    </source>
</evidence>
<keyword evidence="9" id="KW-0482">Metalloprotease</keyword>
<reference evidence="13 14" key="1">
    <citation type="submission" date="2023-04" db="EMBL/GenBank/DDBJ databases">
        <title>Tenacibaculum tangerinum sp. nov., isolated from sea tidal flat of South Korea.</title>
        <authorList>
            <person name="Lee S.H."/>
            <person name="Kim J.-J."/>
        </authorList>
    </citation>
    <scope>NUCLEOTIDE SEQUENCE [LARGE SCALE GENOMIC DNA]</scope>
    <source>
        <strain evidence="13 14">GRR-S3-23</strain>
    </source>
</reference>
<dbReference type="CDD" id="cd07328">
    <property type="entry name" value="M48_Ste24p_like"/>
    <property type="match status" value="1"/>
</dbReference>
<name>A0ABY8L3X4_9FLAO</name>
<dbReference type="InterPro" id="IPR050083">
    <property type="entry name" value="HtpX_protease"/>
</dbReference>
<evidence type="ECO:0000259" key="12">
    <source>
        <dbReference type="Pfam" id="PF01435"/>
    </source>
</evidence>
<keyword evidence="4 11" id="KW-0812">Transmembrane</keyword>
<accession>A0ABY8L3X4</accession>
<keyword evidence="3" id="KW-0645">Protease</keyword>
<dbReference type="EMBL" id="CP122539">
    <property type="protein sequence ID" value="WGH75796.1"/>
    <property type="molecule type" value="Genomic_DNA"/>
</dbReference>
<keyword evidence="8 11" id="KW-1133">Transmembrane helix</keyword>
<keyword evidence="10 11" id="KW-0472">Membrane</keyword>
<evidence type="ECO:0000313" key="14">
    <source>
        <dbReference type="Proteomes" id="UP001232001"/>
    </source>
</evidence>
<evidence type="ECO:0000256" key="9">
    <source>
        <dbReference type="ARBA" id="ARBA00023049"/>
    </source>
</evidence>
<keyword evidence="2" id="KW-1003">Cell membrane</keyword>
<evidence type="ECO:0000256" key="4">
    <source>
        <dbReference type="ARBA" id="ARBA00022692"/>
    </source>
</evidence>
<keyword evidence="7" id="KW-0862">Zinc</keyword>
<evidence type="ECO:0000313" key="13">
    <source>
        <dbReference type="EMBL" id="WGH75796.1"/>
    </source>
</evidence>
<sequence length="690" mass="80779">MVRKEVKLSDDFKSQTTKAVSSILVFLSVYFLLVLFAIGLTILCIYAAILLASAKANIITIGLGIGLVSFGILIVIFLIKFIFKSKKVDYSHLTRIKRTDHPKLFELLDELVNEIGTSFPQKVYLSFDVNASVFYNSSFWSMFFPTRKNLQIGLGLVNSTTESELKAILAHEFGHFSQKSMKVGSYVYNLNHIIFDMLYDNDAYDKAVREWGDLSGYFAFFVLIALEIVKSIQWVLQNLYTFVNKNYLGLSREMEFHADEIAAHITGYEPLKTSLLRMDLCETAFNTVLSFYENKINENLKSRNIYDEHSYVMKFLATKNETSIINKLPNVTLEDLTKYNKSKLNIEDQWASHPSVEQRIDRLEKTNLVSTQSNNSLSWSLFENKIELQEQLTSKIFSEIVYEKTPEFNSIEKFSEEIKKEFINNTFPEIFNGFYDVKNPVPFDLEKEFDYENLVSFKELFSSKNVNKTYELSYLRDDINTITHIISGVIKIKTFDYDGKKYTAKNASSLLKELKIELARLEELEKNNDFIIYQFFLKEAKKQDKELELIDLYKKFFAYEDSYDRRMKIYTELLENLYFINEVTPFDKIKSNFLSIEPIENSFKKEIRRILEAPMYSEILTKEIKDNLELYISRKWEYFGKENYSEENLKLLFTSLDQYEYLVSKGYFLSKKMVLEFKASLIVESNVIVK</sequence>
<feature type="domain" description="Peptidase M48" evidence="12">
    <location>
        <begin position="147"/>
        <end position="366"/>
    </location>
</feature>
<evidence type="ECO:0000256" key="3">
    <source>
        <dbReference type="ARBA" id="ARBA00022670"/>
    </source>
</evidence>
<evidence type="ECO:0000256" key="11">
    <source>
        <dbReference type="SAM" id="Phobius"/>
    </source>
</evidence>
<keyword evidence="5" id="KW-0479">Metal-binding</keyword>
<keyword evidence="14" id="KW-1185">Reference proteome</keyword>
<dbReference type="Gene3D" id="3.30.2010.10">
    <property type="entry name" value="Metalloproteases ('zincins'), catalytic domain"/>
    <property type="match status" value="1"/>
</dbReference>
<feature type="transmembrane region" description="Helical" evidence="11">
    <location>
        <begin position="58"/>
        <end position="83"/>
    </location>
</feature>
<dbReference type="PANTHER" id="PTHR43221">
    <property type="entry name" value="PROTEASE HTPX"/>
    <property type="match status" value="1"/>
</dbReference>
<evidence type="ECO:0000256" key="7">
    <source>
        <dbReference type="ARBA" id="ARBA00022833"/>
    </source>
</evidence>
<evidence type="ECO:0000256" key="8">
    <source>
        <dbReference type="ARBA" id="ARBA00022989"/>
    </source>
</evidence>
<evidence type="ECO:0000256" key="1">
    <source>
        <dbReference type="ARBA" id="ARBA00001947"/>
    </source>
</evidence>
<evidence type="ECO:0000256" key="10">
    <source>
        <dbReference type="ARBA" id="ARBA00023136"/>
    </source>
</evidence>
<feature type="transmembrane region" description="Helical" evidence="11">
    <location>
        <begin position="21"/>
        <end position="52"/>
    </location>
</feature>
<evidence type="ECO:0000256" key="2">
    <source>
        <dbReference type="ARBA" id="ARBA00022475"/>
    </source>
</evidence>
<dbReference type="RefSeq" id="WP_279651669.1">
    <property type="nucleotide sequence ID" value="NZ_CP122539.1"/>
</dbReference>
<organism evidence="13 14">
    <name type="scientific">Tenacibaculum tangerinum</name>
    <dbReference type="NCBI Taxonomy" id="3038772"/>
    <lineage>
        <taxon>Bacteria</taxon>
        <taxon>Pseudomonadati</taxon>
        <taxon>Bacteroidota</taxon>
        <taxon>Flavobacteriia</taxon>
        <taxon>Flavobacteriales</taxon>
        <taxon>Flavobacteriaceae</taxon>
        <taxon>Tenacibaculum</taxon>
    </lineage>
</organism>
<protein>
    <submittedName>
        <fullName evidence="13">M48 family metallopeptidase</fullName>
    </submittedName>
</protein>
<comment type="cofactor">
    <cofactor evidence="1">
        <name>Zn(2+)</name>
        <dbReference type="ChEBI" id="CHEBI:29105"/>
    </cofactor>
</comment>
<keyword evidence="6" id="KW-0378">Hydrolase</keyword>
<dbReference type="Proteomes" id="UP001232001">
    <property type="component" value="Chromosome"/>
</dbReference>